<proteinExistence type="predicted"/>
<dbReference type="Proteomes" id="UP000299102">
    <property type="component" value="Unassembled WGS sequence"/>
</dbReference>
<dbReference type="OrthoDB" id="7436144at2759"/>
<evidence type="ECO:0000313" key="1">
    <source>
        <dbReference type="EMBL" id="GBP81124.1"/>
    </source>
</evidence>
<dbReference type="AlphaFoldDB" id="A0A4C1Z260"/>
<protein>
    <submittedName>
        <fullName evidence="1">Uncharacterized protein</fullName>
    </submittedName>
</protein>
<dbReference type="EMBL" id="BGZK01001497">
    <property type="protein sequence ID" value="GBP81124.1"/>
    <property type="molecule type" value="Genomic_DNA"/>
</dbReference>
<gene>
    <name evidence="1" type="ORF">EVAR_88222_1</name>
</gene>
<evidence type="ECO:0000313" key="2">
    <source>
        <dbReference type="Proteomes" id="UP000299102"/>
    </source>
</evidence>
<reference evidence="1 2" key="1">
    <citation type="journal article" date="2019" name="Commun. Biol.">
        <title>The bagworm genome reveals a unique fibroin gene that provides high tensile strength.</title>
        <authorList>
            <person name="Kono N."/>
            <person name="Nakamura H."/>
            <person name="Ohtoshi R."/>
            <person name="Tomita M."/>
            <person name="Numata K."/>
            <person name="Arakawa K."/>
        </authorList>
    </citation>
    <scope>NUCLEOTIDE SEQUENCE [LARGE SCALE GENOMIC DNA]</scope>
</reference>
<keyword evidence="2" id="KW-1185">Reference proteome</keyword>
<name>A0A4C1Z260_EUMVA</name>
<sequence>MFQHSMTTIHNCHLLDLTLDNGERKIDGSRCEDLLPEDLCIPDNLYHYIASIGNTVTVEGEEIKFNLPDVAIPRAAEGQIPAGSFGPVNANNHNVYECYISLLVTSNRVLNTRRGPDDPEIPPLPIALIPEGAVPTPNLLGHGPADVLPAEAGISYIHEYKVKGELAEMDVKCNDLTDQRDRLQVLVSEMDDCRNHYEQSLLQIQVLQEELPIKTEQSIALNNKNASIPESVTSALHTVINYENETVIYSDELGIGLGPMLSGYMNHRSDVVWYLALGKRPGYSENFRVAEAGRSRNLQARTSYIP</sequence>
<organism evidence="1 2">
    <name type="scientific">Eumeta variegata</name>
    <name type="common">Bagworm moth</name>
    <name type="synonym">Eumeta japonica</name>
    <dbReference type="NCBI Taxonomy" id="151549"/>
    <lineage>
        <taxon>Eukaryota</taxon>
        <taxon>Metazoa</taxon>
        <taxon>Ecdysozoa</taxon>
        <taxon>Arthropoda</taxon>
        <taxon>Hexapoda</taxon>
        <taxon>Insecta</taxon>
        <taxon>Pterygota</taxon>
        <taxon>Neoptera</taxon>
        <taxon>Endopterygota</taxon>
        <taxon>Lepidoptera</taxon>
        <taxon>Glossata</taxon>
        <taxon>Ditrysia</taxon>
        <taxon>Tineoidea</taxon>
        <taxon>Psychidae</taxon>
        <taxon>Oiketicinae</taxon>
        <taxon>Eumeta</taxon>
    </lineage>
</organism>
<comment type="caution">
    <text evidence="1">The sequence shown here is derived from an EMBL/GenBank/DDBJ whole genome shotgun (WGS) entry which is preliminary data.</text>
</comment>
<accession>A0A4C1Z260</accession>